<dbReference type="Gene3D" id="3.30.70.370">
    <property type="match status" value="1"/>
</dbReference>
<dbReference type="GO" id="GO:0003678">
    <property type="term" value="F:DNA helicase activity"/>
    <property type="evidence" value="ECO:0007669"/>
    <property type="project" value="UniProtKB-EC"/>
</dbReference>
<feature type="domain" description="Helicase C-terminal" evidence="30">
    <location>
        <begin position="453"/>
        <end position="690"/>
    </location>
</feature>
<dbReference type="GO" id="GO:0006261">
    <property type="term" value="P:DNA-templated DNA replication"/>
    <property type="evidence" value="ECO:0007669"/>
    <property type="project" value="InterPro"/>
</dbReference>
<dbReference type="PROSITE" id="PS51192">
    <property type="entry name" value="HELICASE_ATP_BIND_1"/>
    <property type="match status" value="1"/>
</dbReference>
<dbReference type="SUPFAM" id="SSF56672">
    <property type="entry name" value="DNA/RNA polymerases"/>
    <property type="match status" value="1"/>
</dbReference>
<dbReference type="OrthoDB" id="2320933at2759"/>
<dbReference type="RefSeq" id="XP_033798470.1">
    <property type="nucleotide sequence ID" value="XM_033942579.1"/>
</dbReference>
<evidence type="ECO:0000313" key="31">
    <source>
        <dbReference type="Proteomes" id="UP000515159"/>
    </source>
</evidence>
<dbReference type="KEGG" id="gsh:117359573"/>
<keyword evidence="18" id="KW-0007">Acetylation</keyword>
<keyword evidence="19" id="KW-0234">DNA repair</keyword>
<dbReference type="GO" id="GO:0005524">
    <property type="term" value="F:ATP binding"/>
    <property type="evidence" value="ECO:0007669"/>
    <property type="project" value="UniProtKB-KW"/>
</dbReference>
<dbReference type="InterPro" id="IPR046931">
    <property type="entry name" value="HTH_61"/>
</dbReference>
<evidence type="ECO:0000256" key="23">
    <source>
        <dbReference type="ARBA" id="ARBA00048173"/>
    </source>
</evidence>
<evidence type="ECO:0000256" key="16">
    <source>
        <dbReference type="ARBA" id="ARBA00022840"/>
    </source>
</evidence>
<feature type="compositionally biased region" description="Low complexity" evidence="28">
    <location>
        <begin position="60"/>
        <end position="74"/>
    </location>
</feature>
<evidence type="ECO:0000256" key="6">
    <source>
        <dbReference type="ARBA" id="ARBA00012493"/>
    </source>
</evidence>
<evidence type="ECO:0000256" key="21">
    <source>
        <dbReference type="ARBA" id="ARBA00023268"/>
    </source>
</evidence>
<dbReference type="GO" id="GO:0005694">
    <property type="term" value="C:chromosome"/>
    <property type="evidence" value="ECO:0007669"/>
    <property type="project" value="UniProtKB-SubCell"/>
</dbReference>
<dbReference type="FunFam" id="3.40.50.300:FF:000753">
    <property type="entry name" value="Polymerase (DNA directed), theta"/>
    <property type="match status" value="1"/>
</dbReference>
<keyword evidence="12" id="KW-0547">Nucleotide-binding</keyword>
<feature type="domain" description="Helicase ATP-binding" evidence="29">
    <location>
        <begin position="228"/>
        <end position="418"/>
    </location>
</feature>
<dbReference type="InterPro" id="IPR043502">
    <property type="entry name" value="DNA/RNA_pol_sf"/>
</dbReference>
<comment type="catalytic activity">
    <reaction evidence="24">
        <text>DNA(n) + a 2'-deoxyribonucleoside 5'-triphosphate = DNA(n+1) + diphosphate</text>
        <dbReference type="Rhea" id="RHEA:22508"/>
        <dbReference type="Rhea" id="RHEA-COMP:17339"/>
        <dbReference type="Rhea" id="RHEA-COMP:17340"/>
        <dbReference type="ChEBI" id="CHEBI:33019"/>
        <dbReference type="ChEBI" id="CHEBI:61560"/>
        <dbReference type="ChEBI" id="CHEBI:173112"/>
        <dbReference type="EC" id="2.7.7.7"/>
    </reaction>
</comment>
<comment type="subunit">
    <text evidence="25">Homomultimer; forms homodimers and homotetramers. Interacts with RAD51. Interacts with ORC2 and ORC4. Interacts with RHNO1; interaction takes place during mitosis and promotes POLQ recruitment to DNA damage sites. Interacts (when phosphorylated) with TOPBP1 (via BRCT domains 7 and 8); promoting POLQ recruitment to DNA damage sites.</text>
</comment>
<dbReference type="GO" id="GO:0005634">
    <property type="term" value="C:nucleus"/>
    <property type="evidence" value="ECO:0007669"/>
    <property type="project" value="UniProtKB-SubCell"/>
</dbReference>
<dbReference type="SMART" id="SM00487">
    <property type="entry name" value="DEXDc"/>
    <property type="match status" value="1"/>
</dbReference>
<evidence type="ECO:0000256" key="9">
    <source>
        <dbReference type="ARBA" id="ARBA00022553"/>
    </source>
</evidence>
<dbReference type="EC" id="2.7.7.49" evidence="6"/>
<dbReference type="Gene3D" id="3.30.420.10">
    <property type="entry name" value="Ribonuclease H-like superfamily/Ribonuclease H"/>
    <property type="match status" value="1"/>
</dbReference>
<evidence type="ECO:0000256" key="19">
    <source>
        <dbReference type="ARBA" id="ARBA00023204"/>
    </source>
</evidence>
<dbReference type="FunFam" id="1.20.1060.10:FF:000002">
    <property type="entry name" value="Polymerase (DNA directed), theta"/>
    <property type="match status" value="1"/>
</dbReference>
<accession>A0A6P8RDF5</accession>
<dbReference type="CDD" id="cd08638">
    <property type="entry name" value="DNA_pol_A_theta"/>
    <property type="match status" value="1"/>
</dbReference>
<gene>
    <name evidence="32 33" type="primary">POLQ</name>
</gene>
<dbReference type="Pfam" id="PF00270">
    <property type="entry name" value="DEAD"/>
    <property type="match status" value="1"/>
</dbReference>
<dbReference type="SUPFAM" id="SSF158702">
    <property type="entry name" value="Sec63 N-terminal domain-like"/>
    <property type="match status" value="1"/>
</dbReference>
<evidence type="ECO:0000256" key="1">
    <source>
        <dbReference type="ARBA" id="ARBA00001946"/>
    </source>
</evidence>
<evidence type="ECO:0000256" key="14">
    <source>
        <dbReference type="ARBA" id="ARBA00022801"/>
    </source>
</evidence>
<keyword evidence="10" id="KW-0808">Transferase</keyword>
<dbReference type="PROSITE" id="PS51194">
    <property type="entry name" value="HELICASE_CTER"/>
    <property type="match status" value="1"/>
</dbReference>
<evidence type="ECO:0000313" key="32">
    <source>
        <dbReference type="RefSeq" id="XP_033798470.1"/>
    </source>
</evidence>
<keyword evidence="14" id="KW-0378">Hydrolase</keyword>
<feature type="region of interest" description="Disordered" evidence="28">
    <location>
        <begin position="39"/>
        <end position="77"/>
    </location>
</feature>
<dbReference type="Proteomes" id="UP000515159">
    <property type="component" value="Chromosome 4"/>
</dbReference>
<evidence type="ECO:0000256" key="11">
    <source>
        <dbReference type="ARBA" id="ARBA00022695"/>
    </source>
</evidence>
<evidence type="ECO:0000256" key="20">
    <source>
        <dbReference type="ARBA" id="ARBA00023242"/>
    </source>
</evidence>
<name>A0A6P8RDF5_GEOSA</name>
<keyword evidence="11" id="KW-0548">Nucleotidyltransferase</keyword>
<dbReference type="Pfam" id="PF00271">
    <property type="entry name" value="Helicase_C"/>
    <property type="match status" value="1"/>
</dbReference>
<organism evidence="31 33">
    <name type="scientific">Geotrypetes seraphini</name>
    <name type="common">Gaboon caecilian</name>
    <name type="synonym">Caecilia seraphini</name>
    <dbReference type="NCBI Taxonomy" id="260995"/>
    <lineage>
        <taxon>Eukaryota</taxon>
        <taxon>Metazoa</taxon>
        <taxon>Chordata</taxon>
        <taxon>Craniata</taxon>
        <taxon>Vertebrata</taxon>
        <taxon>Euteleostomi</taxon>
        <taxon>Amphibia</taxon>
        <taxon>Gymnophiona</taxon>
        <taxon>Geotrypetes</taxon>
    </lineage>
</organism>
<evidence type="ECO:0000256" key="25">
    <source>
        <dbReference type="ARBA" id="ARBA00062978"/>
    </source>
</evidence>
<dbReference type="PANTHER" id="PTHR10133">
    <property type="entry name" value="DNA POLYMERASE I"/>
    <property type="match status" value="1"/>
</dbReference>
<dbReference type="GO" id="GO:2000042">
    <property type="term" value="P:negative regulation of double-strand break repair via homologous recombination"/>
    <property type="evidence" value="ECO:0007669"/>
    <property type="project" value="UniProtKB-ARBA"/>
</dbReference>
<comment type="cofactor">
    <cofactor evidence="1">
        <name>Mg(2+)</name>
        <dbReference type="ChEBI" id="CHEBI:18420"/>
    </cofactor>
</comment>
<dbReference type="CDD" id="cd18026">
    <property type="entry name" value="DEXHc_POLQ-like"/>
    <property type="match status" value="1"/>
</dbReference>
<dbReference type="EC" id="2.7.7.7" evidence="5"/>
<evidence type="ECO:0000256" key="15">
    <source>
        <dbReference type="ARBA" id="ARBA00022806"/>
    </source>
</evidence>
<feature type="region of interest" description="Disordered" evidence="28">
    <location>
        <begin position="2672"/>
        <end position="2701"/>
    </location>
</feature>
<dbReference type="InterPro" id="IPR001098">
    <property type="entry name" value="DNA-dir_DNA_pol_A_palm_dom"/>
</dbReference>
<evidence type="ECO:0000256" key="28">
    <source>
        <dbReference type="SAM" id="MobiDB-lite"/>
    </source>
</evidence>
<comment type="subcellular location">
    <subcellularLocation>
        <location evidence="3">Chromosome</location>
    </subcellularLocation>
    <subcellularLocation>
        <location evidence="2">Nucleus</location>
    </subcellularLocation>
</comment>
<protein>
    <recommendedName>
        <fullName evidence="26">DNA polymerase theta</fullName>
        <ecNumber evidence="6">2.7.7.49</ecNumber>
        <ecNumber evidence="5">2.7.7.7</ecNumber>
        <ecNumber evidence="7">3.6.4.12</ecNumber>
    </recommendedName>
    <alternativeName>
        <fullName evidence="27">DNA polymerase eta</fullName>
    </alternativeName>
</protein>
<dbReference type="Gene3D" id="1.10.150.20">
    <property type="entry name" value="5' to 3' exonuclease, C-terminal subdomain"/>
    <property type="match status" value="1"/>
</dbReference>
<evidence type="ECO:0000256" key="18">
    <source>
        <dbReference type="ARBA" id="ARBA00022990"/>
    </source>
</evidence>
<evidence type="ECO:0000313" key="33">
    <source>
        <dbReference type="RefSeq" id="XP_033798471.1"/>
    </source>
</evidence>
<dbReference type="RefSeq" id="XP_033798471.1">
    <property type="nucleotide sequence ID" value="XM_033942580.1"/>
</dbReference>
<evidence type="ECO:0000256" key="13">
    <source>
        <dbReference type="ARBA" id="ARBA00022763"/>
    </source>
</evidence>
<keyword evidence="31" id="KW-1185">Reference proteome</keyword>
<reference evidence="32 33" key="1">
    <citation type="submission" date="2025-04" db="UniProtKB">
        <authorList>
            <consortium name="RefSeq"/>
        </authorList>
    </citation>
    <scope>IDENTIFICATION</scope>
</reference>
<keyword evidence="13" id="KW-0227">DNA damage</keyword>
<keyword evidence="9" id="KW-0597">Phosphoprotein</keyword>
<dbReference type="InterPro" id="IPR011545">
    <property type="entry name" value="DEAD/DEAH_box_helicase_dom"/>
</dbReference>
<dbReference type="GeneID" id="117359573"/>
<dbReference type="GO" id="GO:0097681">
    <property type="term" value="P:double-strand break repair via alternative nonhomologous end joining"/>
    <property type="evidence" value="ECO:0007669"/>
    <property type="project" value="TreeGrafter"/>
</dbReference>
<keyword evidence="20" id="KW-0539">Nucleus</keyword>
<dbReference type="InterPro" id="IPR002298">
    <property type="entry name" value="DNA_polymerase_A"/>
</dbReference>
<dbReference type="InterPro" id="IPR001650">
    <property type="entry name" value="Helicase_C-like"/>
</dbReference>
<evidence type="ECO:0000256" key="26">
    <source>
        <dbReference type="ARBA" id="ARBA00074669"/>
    </source>
</evidence>
<dbReference type="SMART" id="SM00490">
    <property type="entry name" value="HELICc"/>
    <property type="match status" value="1"/>
</dbReference>
<evidence type="ECO:0000259" key="29">
    <source>
        <dbReference type="PROSITE" id="PS51192"/>
    </source>
</evidence>
<comment type="similarity">
    <text evidence="4">Belongs to the DNA polymerase type-A family.</text>
</comment>
<evidence type="ECO:0000256" key="4">
    <source>
        <dbReference type="ARBA" id="ARBA00007705"/>
    </source>
</evidence>
<dbReference type="GO" id="GO:0003887">
    <property type="term" value="F:DNA-directed DNA polymerase activity"/>
    <property type="evidence" value="ECO:0007669"/>
    <property type="project" value="UniProtKB-KW"/>
</dbReference>
<dbReference type="InterPro" id="IPR019760">
    <property type="entry name" value="DNA-dir_DNA_pol_A_CS"/>
</dbReference>
<dbReference type="Pfam" id="PF00476">
    <property type="entry name" value="DNA_pol_A"/>
    <property type="match status" value="1"/>
</dbReference>
<evidence type="ECO:0000256" key="12">
    <source>
        <dbReference type="ARBA" id="ARBA00022741"/>
    </source>
</evidence>
<dbReference type="PROSITE" id="PS00447">
    <property type="entry name" value="DNA_POLYMERASE_A"/>
    <property type="match status" value="1"/>
</dbReference>
<evidence type="ECO:0000256" key="7">
    <source>
        <dbReference type="ARBA" id="ARBA00012551"/>
    </source>
</evidence>
<dbReference type="EC" id="3.6.4.12" evidence="7"/>
<evidence type="ECO:0000256" key="24">
    <source>
        <dbReference type="ARBA" id="ARBA00049244"/>
    </source>
</evidence>
<dbReference type="PANTHER" id="PTHR10133:SF62">
    <property type="entry name" value="DNA POLYMERASE THETA"/>
    <property type="match status" value="1"/>
</dbReference>
<dbReference type="GO" id="GO:0016787">
    <property type="term" value="F:hydrolase activity"/>
    <property type="evidence" value="ECO:0007669"/>
    <property type="project" value="UniProtKB-KW"/>
</dbReference>
<keyword evidence="16" id="KW-0067">ATP-binding</keyword>
<dbReference type="Gene3D" id="1.10.3380.20">
    <property type="match status" value="1"/>
</dbReference>
<dbReference type="FunFam" id="1.10.3380.20:FF:000001">
    <property type="entry name" value="DNA polymerase theta"/>
    <property type="match status" value="1"/>
</dbReference>
<evidence type="ECO:0000256" key="5">
    <source>
        <dbReference type="ARBA" id="ARBA00012417"/>
    </source>
</evidence>
<dbReference type="CDD" id="cd18795">
    <property type="entry name" value="SF2_C_Ski2"/>
    <property type="match status" value="1"/>
</dbReference>
<comment type="catalytic activity">
    <reaction evidence="23">
        <text>DNA(n) + a 2'-deoxyribonucleoside 5'-triphosphate = DNA(n+1) + diphosphate</text>
        <dbReference type="Rhea" id="RHEA:22508"/>
        <dbReference type="Rhea" id="RHEA-COMP:17339"/>
        <dbReference type="Rhea" id="RHEA-COMP:17340"/>
        <dbReference type="ChEBI" id="CHEBI:33019"/>
        <dbReference type="ChEBI" id="CHEBI:61560"/>
        <dbReference type="ChEBI" id="CHEBI:173112"/>
        <dbReference type="EC" id="2.7.7.49"/>
    </reaction>
</comment>
<keyword evidence="21" id="KW-0511">Multifunctional enzyme</keyword>
<dbReference type="Gene3D" id="1.20.1060.10">
    <property type="entry name" value="Taq DNA Polymerase, Chain T, domain 4"/>
    <property type="match status" value="1"/>
</dbReference>
<evidence type="ECO:0000256" key="3">
    <source>
        <dbReference type="ARBA" id="ARBA00004286"/>
    </source>
</evidence>
<keyword evidence="17" id="KW-0239">DNA-directed DNA polymerase</keyword>
<dbReference type="FunFam" id="1.10.150.20:FF:000036">
    <property type="entry name" value="Polymerase (DNA directed), theta"/>
    <property type="match status" value="1"/>
</dbReference>
<dbReference type="Pfam" id="PF20470">
    <property type="entry name" value="HTH_61"/>
    <property type="match status" value="1"/>
</dbReference>
<sequence>MQPQSKSKSLRTLTTCKVMQTDLFGELHSANKVQKSKVQSLCKPTSVHRSGRAKRTSAQSFSSSDLENSGNSSSKKAVTSSRIDFNNAQIVCHANFQRHCKVKKPSRILPCLSNDVENSKDFILFSPTCQAALLEKQKHKQQQQQHTTASLSLLVLTPPAGLEHTLLDSSKLMDSLNATGQTLHMAVPENKADKLLLTSWGLPKPVLEKYHRLGVVQMFEWQAECLMLGQVLEGKNLVYSAPTSAGKTLVAELLILKRVLETHKKALFVLPFVSVAKEKMYYLQNLFEDMGVRVEGYMGNMSPAGGFSSIDVAICTIERANGLINRLIEENKMDLLEVCPSGILVVDELHMLGDSHRGYLLELLLTKVRFVTQKVSTKLQETKNGSFFKGVQIVGMSATLPNLNLLASWLNAELYLTDFRPVPLMEHVKISSTIYDSLMNPVRDFQTAIQAKGDEDHIVSLCYETVHGGHSVLLFCPSKNWCEKLADTIAREFYSLHHKALPKAEGLDAITNLLPVTLDREGIQDVLEQLKRSPSGLDSVLGRTILWGVAFHHAGLTFDERDIVEGAFRQGIIRVLAATSTLSSGVNLPARRVIIRTPVFNGQILDILTYKQMAGRAGRMGVDTEGESILVCKTSERSQGISLLQGSLKPVRSCLLKREGEGITSSMIRAILEIIVSGMANTPEDVRIYASCTLLAANLKEGEQEKERRDQVNVQGGAIEACVDWLLENEFIQIVEIDRNSMKVKVYHPTQLGCATLASSLSPYEALGIFADLQRAMKGFVLENDLHILYLVTPMCDEWTTIDWYQFFCLWEKLPTSMKRVAELVGIEEGFLARSVKGRIIARTEKQQRQMAIHKRFFTSLVLLDLICEVPLNNVTKKYGCSRGQLQSLQQSAATYAGMVTVFCKRLGWHNMELLLSQFQSRLTFGIQRELCDLVRVYLLNAQRARALYNAGFITVAELARGNITEVATALKNSVPFKSVRTAVDEDEEAAEERRTTRCIWVTGKKGLTEREAAELIVAEAQNLLKKDLALMGVQWNPDSFLESDISIESNSKSACEGEVKNGAPDDDRISTLTSSKANENEILLAKDSNTSIGMSVNILQVSIKEKNKELSPDLLYWKLKHANSIDRSEKINKCLENSEDILNEVRKRPSSGPGKENIPIIPVGIPVKEISREVLVENCILENIPRTAMFTKNMDTGLNSLRDKGNLLRPYALHLQELRKSMVDSTGSSIPNCNKSGNVLEMKKMKSVKSKILLKSEVTSAEAREKRTIPFQTANNLCQIKITTEELDQSLSHIDNSKLKVVETGLAEEGPRGNAQEGIPSTDNGMHDALGELLTFENSLSNGNTSEGRKAEHIKLNEIQTMEEDATSTTQHEFIHQVAHNVVATNFVTVPRSAEFNPWESVGNYCKLNQGSNVQGTEAKKISTEKSSDSLLKNRDVNKEKNVEDPITKPSLQSKAGVCIPKETKIIRSTDLYWPSREFEDSFQLDTQTNILIQQQVAHEFVRQQGIKDAELITTSEMKSPERENHAGMTCILEADVGSNTAFKKMDHYNQMIIDHVNQNSSLFCVKAIASGNLPLKYGENYFGVKGNDFSLTDSQFKSFCQDYHTQDLIKESTSPVLNKESPPLNGQSSTTLKAVGCLPIAESSHNMSDSFLFDSFIDDQTFNDPDREPDAEIFGHVKADSNMLSPLLCEEPQAETVEKLSISTVKEKQQLQKWNDASFIFSDFVSFQMPEALDNVDSLQGVENCLSSAESFELKVRNVQNVEDNSAVPLDTAFRKVLEIHADKLNVGKNASPALWSDKSFDLSPGMQDILDRWPSPMTSQYTIISPKPSCTKEQLDSKKKKETFANYQYSSHKREPLSSVIDLKNSCNLDSNLGFCDSRKRNSTPLMFMDSDSRPDSRHELVPPTPNTSVALRVTDMSTVKSVKSKMMNNSEGNAPLLLPNKKLDILELNCEHVEMAEEDSKKDNFVIDEGFSLQLSQDDLSLTSVPCSTENFTIIDVASDQELFQTFIKEWKSKKRFAISTACERRKYPLSPKCTIGGRFKKVQSPQRIQIKDDGFPIKGCEDILVVGLAVCWGGKDAYYISLQQEEDQTAALSITASLAPPPVDQTLSVTERLSHLRSCLQEELETARNRTVLMYSFIEHYKTLLLGCDVSLTAKFADPKVACWLLDPGSKERTLHNIVTNFIPQELPLLEGVGTGQGIQSLGLSASPDHSGRYRASIESVLVFSIMNQLQVLLQKENLQDVFCKVEMPTQYCLALLELNGIGFSTEDCETQKHIMQAKLNEIEAQAYRLAGHSFSLTSPDDIAEVLFLELKLPPNGDMKGHRTKKTLGYTRRTAVNVKTVRMSKQFSTTKDILEKLKALHPLPGLILEWRRITNAMTKVVFPLQREKCPNPSLGMDRIYPISQTHTATGRVSFTEPNIQNVPKDFEIEMPKLIGESPPSQAQVIGAICVLNSRGRKRYKTMPGAPRLLLEEMPVEKGMPFSVSMRHAFVPFPGGLILAADYSQLELRILAHLSQDRRLIQVLNSGTDVFKSIAAEWKMIELEAVGDEIRQQAKQICYGIIYGMGAKSLGEQMGIEENDAACYIESFKSRYTGIQKFLKETVKNCNRNGLVQTILGRRRYLPAIKDPKLHLRAHAERQAVNTTVQGSAADIIKTAMVNIQNQLEKTFPSKPKSHGHLESMIQAHQTGKRERKRHKGMLQPTSGGFLILQLHDELLYEVAEDDVIQVAQIMKQEMENAIKLSVKLKVKVKMGPSWGNLQDLEL</sequence>
<dbReference type="SMART" id="SM00482">
    <property type="entry name" value="POLAc"/>
    <property type="match status" value="1"/>
</dbReference>
<evidence type="ECO:0000256" key="2">
    <source>
        <dbReference type="ARBA" id="ARBA00004123"/>
    </source>
</evidence>
<evidence type="ECO:0000256" key="10">
    <source>
        <dbReference type="ARBA" id="ARBA00022679"/>
    </source>
</evidence>
<evidence type="ECO:0000256" key="27">
    <source>
        <dbReference type="ARBA" id="ARBA00078930"/>
    </source>
</evidence>
<dbReference type="Pfam" id="PF21099">
    <property type="entry name" value="POLQ_helical"/>
    <property type="match status" value="1"/>
</dbReference>
<evidence type="ECO:0000256" key="8">
    <source>
        <dbReference type="ARBA" id="ARBA00022454"/>
    </source>
</evidence>
<dbReference type="InterPro" id="IPR048960">
    <property type="entry name" value="POLQ-like_helical"/>
</dbReference>
<dbReference type="Gene3D" id="3.40.50.300">
    <property type="entry name" value="P-loop containing nucleotide triphosphate hydrolases"/>
    <property type="match status" value="2"/>
</dbReference>
<dbReference type="GO" id="GO:0003964">
    <property type="term" value="F:RNA-directed DNA polymerase activity"/>
    <property type="evidence" value="ECO:0007669"/>
    <property type="project" value="UniProtKB-EC"/>
</dbReference>
<comment type="catalytic activity">
    <reaction evidence="22">
        <text>ATP + H2O = ADP + phosphate + H(+)</text>
        <dbReference type="Rhea" id="RHEA:13065"/>
        <dbReference type="ChEBI" id="CHEBI:15377"/>
        <dbReference type="ChEBI" id="CHEBI:15378"/>
        <dbReference type="ChEBI" id="CHEBI:30616"/>
        <dbReference type="ChEBI" id="CHEBI:43474"/>
        <dbReference type="ChEBI" id="CHEBI:456216"/>
        <dbReference type="EC" id="3.6.4.12"/>
    </reaction>
</comment>
<dbReference type="FunFam" id="3.30.420.10:FF:000066">
    <property type="entry name" value="DNA polymerase theta"/>
    <property type="match status" value="1"/>
</dbReference>
<dbReference type="SUPFAM" id="SSF52540">
    <property type="entry name" value="P-loop containing nucleoside triphosphate hydrolases"/>
    <property type="match status" value="1"/>
</dbReference>
<dbReference type="CTD" id="10721"/>
<dbReference type="InterPro" id="IPR036397">
    <property type="entry name" value="RNaseH_sf"/>
</dbReference>
<dbReference type="FunFam" id="3.40.50.300:FF:000885">
    <property type="entry name" value="DNA polymerase theta"/>
    <property type="match status" value="1"/>
</dbReference>
<evidence type="ECO:0000259" key="30">
    <source>
        <dbReference type="PROSITE" id="PS51194"/>
    </source>
</evidence>
<evidence type="ECO:0000256" key="17">
    <source>
        <dbReference type="ARBA" id="ARBA00022932"/>
    </source>
</evidence>
<keyword evidence="15" id="KW-0347">Helicase</keyword>
<evidence type="ECO:0000256" key="22">
    <source>
        <dbReference type="ARBA" id="ARBA00047995"/>
    </source>
</evidence>
<dbReference type="InterPro" id="IPR014001">
    <property type="entry name" value="Helicase_ATP-bd"/>
</dbReference>
<keyword evidence="8" id="KW-0158">Chromosome</keyword>
<proteinExistence type="inferred from homology"/>
<dbReference type="InterPro" id="IPR027417">
    <property type="entry name" value="P-loop_NTPase"/>
</dbReference>
<dbReference type="GO" id="GO:0003677">
    <property type="term" value="F:DNA binding"/>
    <property type="evidence" value="ECO:0007669"/>
    <property type="project" value="InterPro"/>
</dbReference>